<organism evidence="6 8">
    <name type="scientific">Legionella qingyii</name>
    <dbReference type="NCBI Taxonomy" id="2184757"/>
    <lineage>
        <taxon>Bacteria</taxon>
        <taxon>Pseudomonadati</taxon>
        <taxon>Pseudomonadota</taxon>
        <taxon>Gammaproteobacteria</taxon>
        <taxon>Legionellales</taxon>
        <taxon>Legionellaceae</taxon>
        <taxon>Legionella</taxon>
    </lineage>
</organism>
<dbReference type="InterPro" id="IPR010998">
    <property type="entry name" value="Integrase_recombinase_N"/>
</dbReference>
<dbReference type="PANTHER" id="PTHR30629:SF2">
    <property type="entry name" value="PROPHAGE INTEGRASE INTS-RELATED"/>
    <property type="match status" value="1"/>
</dbReference>
<dbReference type="Pfam" id="PF13356">
    <property type="entry name" value="Arm-DNA-bind_3"/>
    <property type="match status" value="1"/>
</dbReference>
<comment type="caution">
    <text evidence="6">The sequence shown here is derived from an EMBL/GenBank/DDBJ whole genome shotgun (WGS) entry which is preliminary data.</text>
</comment>
<feature type="domain" description="Tyr recombinase" evidence="5">
    <location>
        <begin position="207"/>
        <end position="416"/>
    </location>
</feature>
<evidence type="ECO:0000313" key="9">
    <source>
        <dbReference type="Proteomes" id="UP000287374"/>
    </source>
</evidence>
<dbReference type="RefSeq" id="WP_110142386.1">
    <property type="nucleotide sequence ID" value="NZ_QHJG01000012.1"/>
</dbReference>
<reference evidence="7 9" key="2">
    <citation type="submission" date="2018-12" db="EMBL/GenBank/DDBJ databases">
        <title>Legionella sp,whole genome shotgun sequence.</title>
        <authorList>
            <person name="Wu H."/>
        </authorList>
    </citation>
    <scope>NUCLEOTIDE SEQUENCE [LARGE SCALE GENOMIC DNA]</scope>
    <source>
        <strain evidence="7">Km489</strain>
        <strain evidence="9">km489</strain>
    </source>
</reference>
<dbReference type="SUPFAM" id="SSF56349">
    <property type="entry name" value="DNA breaking-rejoining enzymes"/>
    <property type="match status" value="1"/>
</dbReference>
<reference evidence="6 8" key="1">
    <citation type="submission" date="2018-05" db="EMBL/GenBank/DDBJ databases">
        <title>Legionella qingyii sp.nov., whole genome shotgun sequence.</title>
        <authorList>
            <person name="Wu H."/>
            <person name="Zhu Q."/>
            <person name="Hu C."/>
        </authorList>
    </citation>
    <scope>NUCLEOTIDE SEQUENCE [LARGE SCALE GENOMIC DNA]</scope>
    <source>
        <strain evidence="6 8">HEB18</strain>
    </source>
</reference>
<evidence type="ECO:0000313" key="8">
    <source>
        <dbReference type="Proteomes" id="UP000247152"/>
    </source>
</evidence>
<dbReference type="Gene3D" id="3.30.160.390">
    <property type="entry name" value="Integrase, DNA-binding domain"/>
    <property type="match status" value="1"/>
</dbReference>
<accession>A0A317U6D5</accession>
<dbReference type="GO" id="GO:0015074">
    <property type="term" value="P:DNA integration"/>
    <property type="evidence" value="ECO:0007669"/>
    <property type="project" value="UniProtKB-KW"/>
</dbReference>
<dbReference type="EMBL" id="QHJG01000012">
    <property type="protein sequence ID" value="PWY56062.1"/>
    <property type="molecule type" value="Genomic_DNA"/>
</dbReference>
<gene>
    <name evidence="6" type="ORF">DGG96_08995</name>
    <name evidence="7" type="ORF">ELY20_10915</name>
</gene>
<dbReference type="OrthoDB" id="9795573at2"/>
<evidence type="ECO:0000256" key="1">
    <source>
        <dbReference type="ARBA" id="ARBA00008857"/>
    </source>
</evidence>
<evidence type="ECO:0000256" key="2">
    <source>
        <dbReference type="ARBA" id="ARBA00022908"/>
    </source>
</evidence>
<evidence type="ECO:0000313" key="7">
    <source>
        <dbReference type="EMBL" id="RUR22065.1"/>
    </source>
</evidence>
<evidence type="ECO:0000313" key="6">
    <source>
        <dbReference type="EMBL" id="PWY56062.1"/>
    </source>
</evidence>
<dbReference type="PROSITE" id="PS51898">
    <property type="entry name" value="TYR_RECOMBINASE"/>
    <property type="match status" value="1"/>
</dbReference>
<dbReference type="InterPro" id="IPR025166">
    <property type="entry name" value="Integrase_DNA_bind_dom"/>
</dbReference>
<keyword evidence="3" id="KW-0238">DNA-binding</keyword>
<dbReference type="CDD" id="cd00801">
    <property type="entry name" value="INT_P4_C"/>
    <property type="match status" value="1"/>
</dbReference>
<comment type="similarity">
    <text evidence="1">Belongs to the 'phage' integrase family.</text>
</comment>
<dbReference type="InterPro" id="IPR050808">
    <property type="entry name" value="Phage_Integrase"/>
</dbReference>
<dbReference type="Pfam" id="PF00589">
    <property type="entry name" value="Phage_integrase"/>
    <property type="match status" value="1"/>
</dbReference>
<dbReference type="Proteomes" id="UP000247152">
    <property type="component" value="Unassembled WGS sequence"/>
</dbReference>
<evidence type="ECO:0000256" key="4">
    <source>
        <dbReference type="ARBA" id="ARBA00023172"/>
    </source>
</evidence>
<keyword evidence="4" id="KW-0233">DNA recombination</keyword>
<dbReference type="GO" id="GO:0006310">
    <property type="term" value="P:DNA recombination"/>
    <property type="evidence" value="ECO:0007669"/>
    <property type="project" value="UniProtKB-KW"/>
</dbReference>
<dbReference type="Gene3D" id="1.10.150.130">
    <property type="match status" value="1"/>
</dbReference>
<keyword evidence="9" id="KW-1185">Reference proteome</keyword>
<sequence>MGKLTAKAVEKAAPRDKEYKLHDGEGLFLRVRSSGAKSWLFSYSLPGDKRLVRMTIGTPKELSLKEARDKIRELQAFVNSGIDPRTAKAAVIAENMQAITMQVLFERWIEFEKSTQRVTNTWLKRHEDRWRLHLQKPLAGLLAKDVTRAHLSMALDVMTHKGIKEETRKALSSLNLMMDYGLTRHLIDQNPARLLKPKDFAATASKPRDRVLSLHELRRLWQALDQASSSTQLPYVEISSMSIVLTSAIKLLILTGARRGEVAAMRWDELNLNEGIWVLSSERTKNRQAHTIYLSSLSVEILQSLLPISGHSLFVFDTGSYEEGGHIHTDTLTGAIARLRGKSKGTKKKLASNAPLADIPSFSVHDLRRAAATAWGEHLKTEPHIIEKMLNHQPLNKLVATYQRAVYAEEQKEAWANWGNLVKHQIAQEPNNVKPISSAALIKFK</sequence>
<dbReference type="InterPro" id="IPR002104">
    <property type="entry name" value="Integrase_catalytic"/>
</dbReference>
<protein>
    <submittedName>
        <fullName evidence="7">DUF4102 domain-containing protein</fullName>
    </submittedName>
</protein>
<dbReference type="PANTHER" id="PTHR30629">
    <property type="entry name" value="PROPHAGE INTEGRASE"/>
    <property type="match status" value="1"/>
</dbReference>
<name>A0A317U6D5_9GAMM</name>
<dbReference type="EMBL" id="RZGX01000013">
    <property type="protein sequence ID" value="RUR22065.1"/>
    <property type="molecule type" value="Genomic_DNA"/>
</dbReference>
<dbReference type="AlphaFoldDB" id="A0A317U6D5"/>
<evidence type="ECO:0000256" key="3">
    <source>
        <dbReference type="ARBA" id="ARBA00023125"/>
    </source>
</evidence>
<dbReference type="InterPro" id="IPR011010">
    <property type="entry name" value="DNA_brk_join_enz"/>
</dbReference>
<keyword evidence="2" id="KW-0229">DNA integration</keyword>
<dbReference type="GO" id="GO:0003677">
    <property type="term" value="F:DNA binding"/>
    <property type="evidence" value="ECO:0007669"/>
    <property type="project" value="UniProtKB-KW"/>
</dbReference>
<evidence type="ECO:0000259" key="5">
    <source>
        <dbReference type="PROSITE" id="PS51898"/>
    </source>
</evidence>
<dbReference type="InterPro" id="IPR038488">
    <property type="entry name" value="Integrase_DNA-bd_sf"/>
</dbReference>
<dbReference type="Gene3D" id="1.10.443.10">
    <property type="entry name" value="Intergrase catalytic core"/>
    <property type="match status" value="1"/>
</dbReference>
<dbReference type="InterPro" id="IPR013762">
    <property type="entry name" value="Integrase-like_cat_sf"/>
</dbReference>
<dbReference type="Proteomes" id="UP000287374">
    <property type="component" value="Unassembled WGS sequence"/>
</dbReference>
<proteinExistence type="inferred from homology"/>